<dbReference type="AlphaFoldDB" id="D7BA56"/>
<comment type="subcellular location">
    <subcellularLocation>
        <location evidence="1">Cell membrane</location>
        <topology evidence="1">Multi-pass membrane protein</topology>
    </subcellularLocation>
</comment>
<dbReference type="KEGG" id="msv:Mesil_2332"/>
<gene>
    <name evidence="7" type="ordered locus">Mesil_2332</name>
</gene>
<feature type="transmembrane region" description="Helical" evidence="6">
    <location>
        <begin position="54"/>
        <end position="71"/>
    </location>
</feature>
<keyword evidence="2" id="KW-1003">Cell membrane</keyword>
<dbReference type="GO" id="GO:0005886">
    <property type="term" value="C:plasma membrane"/>
    <property type="evidence" value="ECO:0007669"/>
    <property type="project" value="UniProtKB-SubCell"/>
</dbReference>
<feature type="transmembrane region" description="Helical" evidence="6">
    <location>
        <begin position="146"/>
        <end position="165"/>
    </location>
</feature>
<feature type="transmembrane region" description="Helical" evidence="6">
    <location>
        <begin position="30"/>
        <end position="47"/>
    </location>
</feature>
<keyword evidence="3 6" id="KW-0812">Transmembrane</keyword>
<dbReference type="Pfam" id="PF02653">
    <property type="entry name" value="BPD_transp_2"/>
    <property type="match status" value="1"/>
</dbReference>
<keyword evidence="8" id="KW-1185">Reference proteome</keyword>
<evidence type="ECO:0000256" key="4">
    <source>
        <dbReference type="ARBA" id="ARBA00022989"/>
    </source>
</evidence>
<feature type="transmembrane region" description="Helical" evidence="6">
    <location>
        <begin position="77"/>
        <end position="97"/>
    </location>
</feature>
<dbReference type="HOGENOM" id="CLU_031365_0_1_0"/>
<sequence length="313" mass="32487">MILVGVVLLLALFLPGLPLGAWRAFLLDTAQFAFIVTGLAIAWDLLARTGQLSLAHGAFFGLGAYAAALATPGLGTIPALLVGMAIAATSSLLLGLATLRLHGMYFAIATLAFSEVMRTLVLKAQFTGGSIGLPVQPAFGGQFPLGAYYLALAVLAVCALVSLGVSRSRLHYAMAATRQGEAVARVLGVPVVRIKLLVFAISAALSGLAGGVYGMKTLFLTPYDAFGLARAVEALVIPIFGGLYTTAGPLLGGILLVGLETWLRLRIGEGYLVVYGVILVLTILFLPKGLVGFARSRPKPTQPASGTQGEQHV</sequence>
<dbReference type="PANTHER" id="PTHR30482">
    <property type="entry name" value="HIGH-AFFINITY BRANCHED-CHAIN AMINO ACID TRANSPORT SYSTEM PERMEASE"/>
    <property type="match status" value="1"/>
</dbReference>
<dbReference type="Proteomes" id="UP000001916">
    <property type="component" value="Chromosome"/>
</dbReference>
<evidence type="ECO:0000313" key="7">
    <source>
        <dbReference type="EMBL" id="ADH64191.1"/>
    </source>
</evidence>
<feature type="transmembrane region" description="Helical" evidence="6">
    <location>
        <begin position="235"/>
        <end position="259"/>
    </location>
</feature>
<keyword evidence="5 6" id="KW-0472">Membrane</keyword>
<dbReference type="eggNOG" id="COG4177">
    <property type="taxonomic scope" value="Bacteria"/>
</dbReference>
<evidence type="ECO:0000313" key="8">
    <source>
        <dbReference type="Proteomes" id="UP000001916"/>
    </source>
</evidence>
<dbReference type="STRING" id="526227.Mesil_2332"/>
<dbReference type="RefSeq" id="WP_013158735.1">
    <property type="nucleotide sequence ID" value="NC_014212.1"/>
</dbReference>
<dbReference type="GO" id="GO:0015658">
    <property type="term" value="F:branched-chain amino acid transmembrane transporter activity"/>
    <property type="evidence" value="ECO:0007669"/>
    <property type="project" value="InterPro"/>
</dbReference>
<dbReference type="OrthoDB" id="9780757at2"/>
<dbReference type="PANTHER" id="PTHR30482:SF18">
    <property type="entry name" value="BRANCHED AMINO ACID TRANSPORT SYSTEM PERMEASE"/>
    <property type="match status" value="1"/>
</dbReference>
<keyword evidence="4 6" id="KW-1133">Transmembrane helix</keyword>
<evidence type="ECO:0000256" key="3">
    <source>
        <dbReference type="ARBA" id="ARBA00022692"/>
    </source>
</evidence>
<name>D7BA56_ALLS1</name>
<protein>
    <submittedName>
        <fullName evidence="7">Inner-membrane translocator</fullName>
    </submittedName>
</protein>
<organism evidence="7 8">
    <name type="scientific">Allomeiothermus silvanus (strain ATCC 700542 / DSM 9946 / NBRC 106475 / NCIMB 13440 / VI-R2)</name>
    <name type="common">Thermus silvanus</name>
    <dbReference type="NCBI Taxonomy" id="526227"/>
    <lineage>
        <taxon>Bacteria</taxon>
        <taxon>Thermotogati</taxon>
        <taxon>Deinococcota</taxon>
        <taxon>Deinococci</taxon>
        <taxon>Thermales</taxon>
        <taxon>Thermaceae</taxon>
        <taxon>Allomeiothermus</taxon>
    </lineage>
</organism>
<reference evidence="7 8" key="1">
    <citation type="journal article" date="2010" name="Stand. Genomic Sci.">
        <title>Complete genome sequence of Meiothermus silvanus type strain (VI-R2).</title>
        <authorList>
            <person name="Sikorski J."/>
            <person name="Tindall B.J."/>
            <person name="Lowry S."/>
            <person name="Lucas S."/>
            <person name="Nolan M."/>
            <person name="Copeland A."/>
            <person name="Glavina Del Rio T."/>
            <person name="Tice H."/>
            <person name="Cheng J.F."/>
            <person name="Han C."/>
            <person name="Pitluck S."/>
            <person name="Liolios K."/>
            <person name="Ivanova N."/>
            <person name="Mavromatis K."/>
            <person name="Mikhailova N."/>
            <person name="Pati A."/>
            <person name="Goodwin L."/>
            <person name="Chen A."/>
            <person name="Palaniappan K."/>
            <person name="Land M."/>
            <person name="Hauser L."/>
            <person name="Chang Y.J."/>
            <person name="Jeffries C.D."/>
            <person name="Rohde M."/>
            <person name="Goker M."/>
            <person name="Woyke T."/>
            <person name="Bristow J."/>
            <person name="Eisen J.A."/>
            <person name="Markowitz V."/>
            <person name="Hugenholtz P."/>
            <person name="Kyrpides N.C."/>
            <person name="Klenk H.P."/>
            <person name="Lapidus A."/>
        </authorList>
    </citation>
    <scope>NUCLEOTIDE SEQUENCE [LARGE SCALE GENOMIC DNA]</scope>
    <source>
        <strain evidence="8">ATCC 700542 / DSM 9946 / VI-R2</strain>
    </source>
</reference>
<accession>D7BA56</accession>
<evidence type="ECO:0000256" key="6">
    <source>
        <dbReference type="SAM" id="Phobius"/>
    </source>
</evidence>
<feature type="transmembrane region" description="Helical" evidence="6">
    <location>
        <begin position="196"/>
        <end position="215"/>
    </location>
</feature>
<feature type="transmembrane region" description="Helical" evidence="6">
    <location>
        <begin position="271"/>
        <end position="290"/>
    </location>
</feature>
<proteinExistence type="predicted"/>
<evidence type="ECO:0000256" key="5">
    <source>
        <dbReference type="ARBA" id="ARBA00023136"/>
    </source>
</evidence>
<dbReference type="InterPro" id="IPR001851">
    <property type="entry name" value="ABC_transp_permease"/>
</dbReference>
<evidence type="ECO:0000256" key="1">
    <source>
        <dbReference type="ARBA" id="ARBA00004651"/>
    </source>
</evidence>
<evidence type="ECO:0000256" key="2">
    <source>
        <dbReference type="ARBA" id="ARBA00022475"/>
    </source>
</evidence>
<feature type="transmembrane region" description="Helical" evidence="6">
    <location>
        <begin position="104"/>
        <end position="126"/>
    </location>
</feature>
<dbReference type="InterPro" id="IPR043428">
    <property type="entry name" value="LivM-like"/>
</dbReference>
<dbReference type="EMBL" id="CP002042">
    <property type="protein sequence ID" value="ADH64191.1"/>
    <property type="molecule type" value="Genomic_DNA"/>
</dbReference>
<dbReference type="CDD" id="cd06581">
    <property type="entry name" value="TM_PBP1_LivM_like"/>
    <property type="match status" value="1"/>
</dbReference>